<gene>
    <name evidence="1" type="ORF">WR25_04563</name>
</gene>
<dbReference type="Proteomes" id="UP000218231">
    <property type="component" value="Unassembled WGS sequence"/>
</dbReference>
<sequence length="133" mass="14601">MTNSLEMFDALPASEHDMMLTDIDESSFKRVGDSTETPNLSAGSFTSPPFPVEGNIYGTNKRLMVCLNCRRAKKPDAPIVKVWFLVDTGSNCTFINEKTISALTGSDSVLSYTRVSVQVAFLHRSRSSTISNV</sequence>
<protein>
    <submittedName>
        <fullName evidence="1">Uncharacterized protein</fullName>
    </submittedName>
</protein>
<evidence type="ECO:0000313" key="2">
    <source>
        <dbReference type="Proteomes" id="UP000218231"/>
    </source>
</evidence>
<accession>A0A2A2JGC4</accession>
<reference evidence="1 2" key="1">
    <citation type="journal article" date="2017" name="Curr. Biol.">
        <title>Genome architecture and evolution of a unichromosomal asexual nematode.</title>
        <authorList>
            <person name="Fradin H."/>
            <person name="Zegar C."/>
            <person name="Gutwein M."/>
            <person name="Lucas J."/>
            <person name="Kovtun M."/>
            <person name="Corcoran D."/>
            <person name="Baugh L.R."/>
            <person name="Kiontke K."/>
            <person name="Gunsalus K."/>
            <person name="Fitch D.H."/>
            <person name="Piano F."/>
        </authorList>
    </citation>
    <scope>NUCLEOTIDE SEQUENCE [LARGE SCALE GENOMIC DNA]</scope>
    <source>
        <strain evidence="1">PF1309</strain>
    </source>
</reference>
<proteinExistence type="predicted"/>
<dbReference type="EMBL" id="LIAE01010458">
    <property type="protein sequence ID" value="PAV60619.1"/>
    <property type="molecule type" value="Genomic_DNA"/>
</dbReference>
<comment type="caution">
    <text evidence="1">The sequence shown here is derived from an EMBL/GenBank/DDBJ whole genome shotgun (WGS) entry which is preliminary data.</text>
</comment>
<dbReference type="AlphaFoldDB" id="A0A2A2JGC4"/>
<dbReference type="STRING" id="2018661.A0A2A2JGC4"/>
<name>A0A2A2JGC4_9BILA</name>
<evidence type="ECO:0000313" key="1">
    <source>
        <dbReference type="EMBL" id="PAV60619.1"/>
    </source>
</evidence>
<dbReference type="OrthoDB" id="5857882at2759"/>
<keyword evidence="2" id="KW-1185">Reference proteome</keyword>
<organism evidence="1 2">
    <name type="scientific">Diploscapter pachys</name>
    <dbReference type="NCBI Taxonomy" id="2018661"/>
    <lineage>
        <taxon>Eukaryota</taxon>
        <taxon>Metazoa</taxon>
        <taxon>Ecdysozoa</taxon>
        <taxon>Nematoda</taxon>
        <taxon>Chromadorea</taxon>
        <taxon>Rhabditida</taxon>
        <taxon>Rhabditina</taxon>
        <taxon>Rhabditomorpha</taxon>
        <taxon>Rhabditoidea</taxon>
        <taxon>Rhabditidae</taxon>
        <taxon>Diploscapter</taxon>
    </lineage>
</organism>